<dbReference type="GO" id="GO:0046872">
    <property type="term" value="F:metal ion binding"/>
    <property type="evidence" value="ECO:0007669"/>
    <property type="project" value="InterPro"/>
</dbReference>
<accession>A0A8J7FVN7</accession>
<evidence type="ECO:0000313" key="4">
    <source>
        <dbReference type="Proteomes" id="UP000608754"/>
    </source>
</evidence>
<dbReference type="InterPro" id="IPR006121">
    <property type="entry name" value="HMA_dom"/>
</dbReference>
<evidence type="ECO:0000259" key="2">
    <source>
        <dbReference type="Pfam" id="PF00403"/>
    </source>
</evidence>
<dbReference type="EMBL" id="JADGIK010000001">
    <property type="protein sequence ID" value="MBF0596328.1"/>
    <property type="molecule type" value="Genomic_DNA"/>
</dbReference>
<feature type="domain" description="HMA" evidence="2">
    <location>
        <begin position="34"/>
        <end position="86"/>
    </location>
</feature>
<reference evidence="3" key="1">
    <citation type="submission" date="2020-10" db="EMBL/GenBank/DDBJ databases">
        <authorList>
            <person name="Lu T."/>
            <person name="Wang Q."/>
            <person name="Han X."/>
        </authorList>
    </citation>
    <scope>NUCLEOTIDE SEQUENCE</scope>
    <source>
        <strain evidence="3">WQ 117</strain>
    </source>
</reference>
<dbReference type="SUPFAM" id="SSF55008">
    <property type="entry name" value="HMA, heavy metal-associated domain"/>
    <property type="match status" value="1"/>
</dbReference>
<dbReference type="RefSeq" id="WP_194181852.1">
    <property type="nucleotide sequence ID" value="NZ_JADGIK010000001.1"/>
</dbReference>
<keyword evidence="4" id="KW-1185">Reference proteome</keyword>
<sequence length="135" mass="15080">MKTLVTIALVTVMGISANAQNKNAKHELHVKGNCGMCKERIEKAAYGVAGVKTADWNADSHTLRVILNEKKNNVEAVENAIVAVGHDTNTKKADDKVYESLHTCCLYDRDEENGEHITEEKQQMLKQEDHSTHQH</sequence>
<evidence type="ECO:0000313" key="3">
    <source>
        <dbReference type="EMBL" id="MBF0596328.1"/>
    </source>
</evidence>
<name>A0A8J7FVN7_9FLAO</name>
<dbReference type="AlphaFoldDB" id="A0A8J7FVN7"/>
<dbReference type="Pfam" id="PF00403">
    <property type="entry name" value="HMA"/>
    <property type="match status" value="1"/>
</dbReference>
<dbReference type="Gene3D" id="3.30.70.100">
    <property type="match status" value="1"/>
</dbReference>
<proteinExistence type="predicted"/>
<dbReference type="InterPro" id="IPR036163">
    <property type="entry name" value="HMA_dom_sf"/>
</dbReference>
<feature type="signal peptide" evidence="1">
    <location>
        <begin position="1"/>
        <end position="19"/>
    </location>
</feature>
<gene>
    <name evidence="3" type="ORF">IM532_02415</name>
</gene>
<dbReference type="Proteomes" id="UP000608754">
    <property type="component" value="Unassembled WGS sequence"/>
</dbReference>
<keyword evidence="1" id="KW-0732">Signal</keyword>
<feature type="chain" id="PRO_5035166043" evidence="1">
    <location>
        <begin position="20"/>
        <end position="135"/>
    </location>
</feature>
<evidence type="ECO:0000256" key="1">
    <source>
        <dbReference type="SAM" id="SignalP"/>
    </source>
</evidence>
<organism evidence="3 4">
    <name type="scientific">Faecalibacter rhinopitheci</name>
    <dbReference type="NCBI Taxonomy" id="2779678"/>
    <lineage>
        <taxon>Bacteria</taxon>
        <taxon>Pseudomonadati</taxon>
        <taxon>Bacteroidota</taxon>
        <taxon>Flavobacteriia</taxon>
        <taxon>Flavobacteriales</taxon>
        <taxon>Weeksellaceae</taxon>
        <taxon>Faecalibacter</taxon>
    </lineage>
</organism>
<protein>
    <submittedName>
        <fullName evidence="3">Cation transporter</fullName>
    </submittedName>
</protein>
<comment type="caution">
    <text evidence="3">The sequence shown here is derived from an EMBL/GenBank/DDBJ whole genome shotgun (WGS) entry which is preliminary data.</text>
</comment>